<dbReference type="PROSITE" id="PS51257">
    <property type="entry name" value="PROKAR_LIPOPROTEIN"/>
    <property type="match status" value="1"/>
</dbReference>
<name>A0ABQ1SMU4_9FLAO</name>
<feature type="chain" id="PRO_5046729144" description="DUF1573 domain-containing protein" evidence="1">
    <location>
        <begin position="21"/>
        <end position="160"/>
    </location>
</feature>
<comment type="caution">
    <text evidence="2">The sequence shown here is derived from an EMBL/GenBank/DDBJ whole genome shotgun (WGS) entry which is preliminary data.</text>
</comment>
<dbReference type="RefSeq" id="WP_188459538.1">
    <property type="nucleotide sequence ID" value="NZ_BMGM01000013.1"/>
</dbReference>
<evidence type="ECO:0000313" key="2">
    <source>
        <dbReference type="EMBL" id="GGE44337.1"/>
    </source>
</evidence>
<dbReference type="InterPro" id="IPR013783">
    <property type="entry name" value="Ig-like_fold"/>
</dbReference>
<proteinExistence type="predicted"/>
<evidence type="ECO:0008006" key="4">
    <source>
        <dbReference type="Google" id="ProtNLM"/>
    </source>
</evidence>
<dbReference type="Pfam" id="PF07610">
    <property type="entry name" value="DUF1573"/>
    <property type="match status" value="1"/>
</dbReference>
<gene>
    <name evidence="2" type="ORF">GCM10010832_25460</name>
</gene>
<keyword evidence="1" id="KW-0732">Signal</keyword>
<accession>A0ABQ1SMU4</accession>
<dbReference type="PANTHER" id="PTHR37833:SF1">
    <property type="entry name" value="SIGNAL PEPTIDE PROTEIN"/>
    <property type="match status" value="1"/>
</dbReference>
<reference evidence="3" key="1">
    <citation type="journal article" date="2019" name="Int. J. Syst. Evol. Microbiol.">
        <title>The Global Catalogue of Microorganisms (GCM) 10K type strain sequencing project: providing services to taxonomists for standard genome sequencing and annotation.</title>
        <authorList>
            <consortium name="The Broad Institute Genomics Platform"/>
            <consortium name="The Broad Institute Genome Sequencing Center for Infectious Disease"/>
            <person name="Wu L."/>
            <person name="Ma J."/>
        </authorList>
    </citation>
    <scope>NUCLEOTIDE SEQUENCE [LARGE SCALE GENOMIC DNA]</scope>
    <source>
        <strain evidence="3">CGMCC 1.12931</strain>
    </source>
</reference>
<evidence type="ECO:0000313" key="3">
    <source>
        <dbReference type="Proteomes" id="UP000599179"/>
    </source>
</evidence>
<dbReference type="Proteomes" id="UP000599179">
    <property type="component" value="Unassembled WGS sequence"/>
</dbReference>
<dbReference type="Gene3D" id="2.60.40.10">
    <property type="entry name" value="Immunoglobulins"/>
    <property type="match status" value="1"/>
</dbReference>
<protein>
    <recommendedName>
        <fullName evidence="4">DUF1573 domain-containing protein</fullName>
    </recommendedName>
</protein>
<dbReference type="PANTHER" id="PTHR37833">
    <property type="entry name" value="LIPOPROTEIN-RELATED"/>
    <property type="match status" value="1"/>
</dbReference>
<organism evidence="2 3">
    <name type="scientific">Psychroflexus planctonicus</name>
    <dbReference type="NCBI Taxonomy" id="1526575"/>
    <lineage>
        <taxon>Bacteria</taxon>
        <taxon>Pseudomonadati</taxon>
        <taxon>Bacteroidota</taxon>
        <taxon>Flavobacteriia</taxon>
        <taxon>Flavobacteriales</taxon>
        <taxon>Flavobacteriaceae</taxon>
        <taxon>Psychroflexus</taxon>
    </lineage>
</organism>
<dbReference type="EMBL" id="BMGM01000013">
    <property type="protein sequence ID" value="GGE44337.1"/>
    <property type="molecule type" value="Genomic_DNA"/>
</dbReference>
<dbReference type="InterPro" id="IPR011467">
    <property type="entry name" value="DUF1573"/>
</dbReference>
<keyword evidence="3" id="KW-1185">Reference proteome</keyword>
<feature type="signal peptide" evidence="1">
    <location>
        <begin position="1"/>
        <end position="20"/>
    </location>
</feature>
<sequence length="160" mass="17409">MKKLLLIGVAIATFSFTACQEEAAKKVDEEKVAEASERDAQQAKFPTMEFEEKEHDFGNVEEGDVVEHVFKFTNNGDAPLIITDAKASCGCTVPSYPKNEPIAAGETGEMTVKFNTRGKPNQQMKQVRITANTESGREAIRIKAFVNPKGGNKATGSPVQ</sequence>
<evidence type="ECO:0000256" key="1">
    <source>
        <dbReference type="SAM" id="SignalP"/>
    </source>
</evidence>